<dbReference type="SMART" id="SM01182">
    <property type="entry name" value="EF-1_beta_acid"/>
    <property type="match status" value="1"/>
</dbReference>
<dbReference type="InterPro" id="IPR014717">
    <property type="entry name" value="Transl_elong_EF1B/ribsomal_bS6"/>
</dbReference>
<dbReference type="GO" id="GO:0005829">
    <property type="term" value="C:cytosol"/>
    <property type="evidence" value="ECO:0007669"/>
    <property type="project" value="TreeGrafter"/>
</dbReference>
<evidence type="ECO:0000256" key="3">
    <source>
        <dbReference type="ARBA" id="ARBA00022917"/>
    </source>
</evidence>
<dbReference type="Pfam" id="PF10587">
    <property type="entry name" value="EF-1_beta_acid"/>
    <property type="match status" value="1"/>
</dbReference>
<name>A0A2I9LNZ5_9SCOR</name>
<dbReference type="SUPFAM" id="SSF47616">
    <property type="entry name" value="GST C-terminal domain-like"/>
    <property type="match status" value="1"/>
</dbReference>
<dbReference type="GO" id="GO:0005085">
    <property type="term" value="F:guanyl-nucleotide exchange factor activity"/>
    <property type="evidence" value="ECO:0007669"/>
    <property type="project" value="TreeGrafter"/>
</dbReference>
<organism evidence="7">
    <name type="scientific">Centruroides hentzi</name>
    <dbReference type="NCBI Taxonomy" id="88313"/>
    <lineage>
        <taxon>Eukaryota</taxon>
        <taxon>Metazoa</taxon>
        <taxon>Ecdysozoa</taxon>
        <taxon>Arthropoda</taxon>
        <taxon>Chelicerata</taxon>
        <taxon>Arachnida</taxon>
        <taxon>Scorpiones</taxon>
        <taxon>Buthida</taxon>
        <taxon>Buthoidea</taxon>
        <taxon>Buthidae</taxon>
        <taxon>Centruroides</taxon>
    </lineage>
</organism>
<dbReference type="Pfam" id="PF00736">
    <property type="entry name" value="EF1_GNE"/>
    <property type="match status" value="1"/>
</dbReference>
<dbReference type="InterPro" id="IPR014038">
    <property type="entry name" value="EF1B_bsu/dsu_GNE"/>
</dbReference>
<sequence length="219" mass="25268">MFGDLQTNDGLRKLNDYLADRSYIEGYQRSEADTKVVQQLKKPPPSTFAHALRWYKHIKSHEHEIIGFPQSTELEFTEKRNKVVAAADDYDDDDDLDLFGSGDDTDEEIEKLKEERLKQYEEKKAKKPPPVAKSSVVLDVKPWDDETNMQEMEKMVRSINCDGLTWGASKLVPLAFGIHKLQIVCIVEDLKVSIDWLQEEIQNFEDYVQSVDIAAFQKL</sequence>
<dbReference type="CDD" id="cd00292">
    <property type="entry name" value="EF1B"/>
    <property type="match status" value="1"/>
</dbReference>
<dbReference type="PANTHER" id="PTHR11595:SF21">
    <property type="entry name" value="ELONGATION FACTOR 1-BETA"/>
    <property type="match status" value="1"/>
</dbReference>
<reference evidence="7" key="1">
    <citation type="journal article" date="2017" name="Toxicon">
        <title>Venom-gland transcriptomics and venom proteomics of the Hentz striped scorpion (Centruroides hentzi; Buthidae) reveal high toxin diversity in a harmless member of a lethal family.</title>
        <authorList>
            <person name="Ward M.J."/>
            <person name="Ellsworth S.A."/>
            <person name="Rokyta D.R."/>
        </authorList>
    </citation>
    <scope>NUCLEOTIDE SEQUENCE</scope>
    <source>
        <tissue evidence="7">Venom gland</tissue>
    </source>
</reference>
<dbReference type="InterPro" id="IPR036282">
    <property type="entry name" value="Glutathione-S-Trfase_C_sf"/>
</dbReference>
<evidence type="ECO:0000256" key="1">
    <source>
        <dbReference type="ARBA" id="ARBA00007411"/>
    </source>
</evidence>
<dbReference type="EMBL" id="GFWZ01000108">
    <property type="protein sequence ID" value="MBW20098.1"/>
    <property type="molecule type" value="Transcribed_RNA"/>
</dbReference>
<keyword evidence="2 4" id="KW-0251">Elongation factor</keyword>
<dbReference type="SMART" id="SM00888">
    <property type="entry name" value="EF1_GNE"/>
    <property type="match status" value="1"/>
</dbReference>
<comment type="similarity">
    <text evidence="1 4">Belongs to the EF-1-beta/EF-1-delta family.</text>
</comment>
<evidence type="ECO:0000256" key="2">
    <source>
        <dbReference type="ARBA" id="ARBA00022768"/>
    </source>
</evidence>
<dbReference type="PROSITE" id="PS00824">
    <property type="entry name" value="EF1BD_1"/>
    <property type="match status" value="1"/>
</dbReference>
<keyword evidence="3 4" id="KW-0648">Protein biosynthesis</keyword>
<dbReference type="InterPro" id="IPR036219">
    <property type="entry name" value="eEF-1beta-like_sf"/>
</dbReference>
<proteinExistence type="inferred from homology"/>
<protein>
    <submittedName>
        <fullName evidence="7">Elongation factor 1-beta</fullName>
    </submittedName>
</protein>
<dbReference type="GO" id="GO:0003746">
    <property type="term" value="F:translation elongation factor activity"/>
    <property type="evidence" value="ECO:0007669"/>
    <property type="project" value="UniProtKB-KW"/>
</dbReference>
<dbReference type="Gene3D" id="3.30.70.60">
    <property type="match status" value="1"/>
</dbReference>
<dbReference type="Gene3D" id="1.20.1050.130">
    <property type="match status" value="1"/>
</dbReference>
<accession>A0A2I9LNZ5</accession>
<dbReference type="SUPFAM" id="SSF54984">
    <property type="entry name" value="eEF-1beta-like"/>
    <property type="match status" value="1"/>
</dbReference>
<evidence type="ECO:0000259" key="6">
    <source>
        <dbReference type="SMART" id="SM01182"/>
    </source>
</evidence>
<dbReference type="AlphaFoldDB" id="A0A2I9LNZ5"/>
<dbReference type="CDD" id="cd10308">
    <property type="entry name" value="GST_C_eEF1b_like"/>
    <property type="match status" value="1"/>
</dbReference>
<dbReference type="InterPro" id="IPR049720">
    <property type="entry name" value="EF1B_bsu/dsu"/>
</dbReference>
<dbReference type="FunFam" id="3.30.70.60:FF:000001">
    <property type="entry name" value="Elongation factor 1-beta 1 like"/>
    <property type="match status" value="1"/>
</dbReference>
<evidence type="ECO:0000313" key="7">
    <source>
        <dbReference type="EMBL" id="MBW20098.1"/>
    </source>
</evidence>
<dbReference type="GO" id="GO:0005853">
    <property type="term" value="C:eukaryotic translation elongation factor 1 complex"/>
    <property type="evidence" value="ECO:0007669"/>
    <property type="project" value="InterPro"/>
</dbReference>
<feature type="domain" description="Elongation factor 1 beta central acidic region eukaryote" evidence="6">
    <location>
        <begin position="98"/>
        <end position="124"/>
    </location>
</feature>
<dbReference type="PANTHER" id="PTHR11595">
    <property type="entry name" value="EF-HAND AND COILED-COIL DOMAIN-CONTAINING FAMILY MEMBER"/>
    <property type="match status" value="1"/>
</dbReference>
<evidence type="ECO:0000259" key="5">
    <source>
        <dbReference type="SMART" id="SM00888"/>
    </source>
</evidence>
<dbReference type="InterPro" id="IPR018940">
    <property type="entry name" value="EF-1_beta_acid_region_euk"/>
</dbReference>
<dbReference type="InterPro" id="IPR001326">
    <property type="entry name" value="Transl_elong_EF1B_B/D_CS"/>
</dbReference>
<evidence type="ECO:0000256" key="4">
    <source>
        <dbReference type="RuleBase" id="RU003791"/>
    </source>
</evidence>
<feature type="domain" description="Translation elongation factor EF1B beta/delta subunit guanine nucleotide exchange" evidence="5">
    <location>
        <begin position="133"/>
        <end position="219"/>
    </location>
</feature>
<dbReference type="PROSITE" id="PS00825">
    <property type="entry name" value="EF1BD_2"/>
    <property type="match status" value="1"/>
</dbReference>